<evidence type="ECO:0000256" key="8">
    <source>
        <dbReference type="RuleBase" id="RU000304"/>
    </source>
</evidence>
<dbReference type="OrthoDB" id="198316at2759"/>
<dbReference type="PROSITE" id="PS50011">
    <property type="entry name" value="PROTEIN_KINASE_DOM"/>
    <property type="match status" value="1"/>
</dbReference>
<evidence type="ECO:0000256" key="3">
    <source>
        <dbReference type="ARBA" id="ARBA00022679"/>
    </source>
</evidence>
<keyword evidence="3" id="KW-0808">Transferase</keyword>
<gene>
    <name evidence="12" type="ORF">PECAL_6P14410</name>
</gene>
<feature type="binding site" evidence="7">
    <location>
        <position position="128"/>
    </location>
    <ligand>
        <name>ATP</name>
        <dbReference type="ChEBI" id="CHEBI:30616"/>
    </ligand>
</feature>
<dbReference type="PROSITE" id="PS00108">
    <property type="entry name" value="PROTEIN_KINASE_ST"/>
    <property type="match status" value="1"/>
</dbReference>
<dbReference type="PANTHER" id="PTHR24351">
    <property type="entry name" value="RIBOSOMAL PROTEIN S6 KINASE"/>
    <property type="match status" value="1"/>
</dbReference>
<keyword evidence="5" id="KW-0418">Kinase</keyword>
<evidence type="ECO:0000256" key="2">
    <source>
        <dbReference type="ARBA" id="ARBA00022553"/>
    </source>
</evidence>
<dbReference type="SMART" id="SM00220">
    <property type="entry name" value="S_TKc"/>
    <property type="match status" value="1"/>
</dbReference>
<reference evidence="12" key="1">
    <citation type="submission" date="2021-11" db="EMBL/GenBank/DDBJ databases">
        <authorList>
            <consortium name="Genoscope - CEA"/>
            <person name="William W."/>
        </authorList>
    </citation>
    <scope>NUCLEOTIDE SEQUENCE</scope>
</reference>
<keyword evidence="1 8" id="KW-0723">Serine/threonine-protein kinase</keyword>
<name>A0A8J2X458_9STRA</name>
<evidence type="ECO:0000256" key="9">
    <source>
        <dbReference type="SAM" id="MobiDB-lite"/>
    </source>
</evidence>
<evidence type="ECO:0000313" key="12">
    <source>
        <dbReference type="EMBL" id="CAH0379803.1"/>
    </source>
</evidence>
<feature type="compositionally biased region" description="Basic and acidic residues" evidence="9">
    <location>
        <begin position="46"/>
        <end position="56"/>
    </location>
</feature>
<evidence type="ECO:0000256" key="7">
    <source>
        <dbReference type="PROSITE-ProRule" id="PRU10141"/>
    </source>
</evidence>
<dbReference type="Gene3D" id="3.30.200.20">
    <property type="entry name" value="Phosphorylase Kinase, domain 1"/>
    <property type="match status" value="1"/>
</dbReference>
<keyword evidence="4 7" id="KW-0547">Nucleotide-binding</keyword>
<organism evidence="12 13">
    <name type="scientific">Pelagomonas calceolata</name>
    <dbReference type="NCBI Taxonomy" id="35677"/>
    <lineage>
        <taxon>Eukaryota</taxon>
        <taxon>Sar</taxon>
        <taxon>Stramenopiles</taxon>
        <taxon>Ochrophyta</taxon>
        <taxon>Pelagophyceae</taxon>
        <taxon>Pelagomonadales</taxon>
        <taxon>Pelagomonadaceae</taxon>
        <taxon>Pelagomonas</taxon>
    </lineage>
</organism>
<evidence type="ECO:0000259" key="11">
    <source>
        <dbReference type="PROSITE" id="PS51285"/>
    </source>
</evidence>
<comment type="caution">
    <text evidence="12">The sequence shown here is derived from an EMBL/GenBank/DDBJ whole genome shotgun (WGS) entry which is preliminary data.</text>
</comment>
<evidence type="ECO:0000256" key="6">
    <source>
        <dbReference type="ARBA" id="ARBA00022840"/>
    </source>
</evidence>
<dbReference type="AlphaFoldDB" id="A0A8J2X458"/>
<keyword evidence="2" id="KW-0597">Phosphoprotein</keyword>
<sequence length="474" mass="52822">MDRKTKSYESEDGSPRRGSDPSNSAEDQALVNLITQTAKKSSYNNSKKDLVKDEKPAPPPPKRSGCCGGVSDVVEPKPDEEERGVLKDPQSSASYDVLGMVGEGGFSKVVLVRARAGHGANGEVYAAKIIPKAHLKSAGASFVRATMLERNILGEFDHPLLLRLYHSFQERDKLVLVVAYCPGGSLHTHVNISLKEDGRGFDEHRAAFYVAEIAQAIAHLHSHGIVHRDLKLENVLVHASGHVAVSDFGASKRLAPRPLKDCRAGNQDVPERLPDKTRVAMGLRPVQTEPPAPLLTQTKSIVGTPAYMAPEMLLAQPYDFAVDWWALGVLFFTMLKGRLPFDAAEEDKMLWRIVKSKPRYDPGWRKDTLEVLRALLQKRPATRLCTLRDVGNMGLYKDYDWAKLERCELRPPFVPRLRNDEDRTYVPRRVAAQEVPEKPLAYTKGDSMRKLFRKFSHRSTVSRASTDDSSKGPN</sequence>
<protein>
    <recommendedName>
        <fullName evidence="14">Protein kinase domain-containing protein</fullName>
    </recommendedName>
</protein>
<dbReference type="SUPFAM" id="SSF56112">
    <property type="entry name" value="Protein kinase-like (PK-like)"/>
    <property type="match status" value="1"/>
</dbReference>
<evidence type="ECO:0008006" key="14">
    <source>
        <dbReference type="Google" id="ProtNLM"/>
    </source>
</evidence>
<dbReference type="InterPro" id="IPR011009">
    <property type="entry name" value="Kinase-like_dom_sf"/>
</dbReference>
<evidence type="ECO:0000313" key="13">
    <source>
        <dbReference type="Proteomes" id="UP000789595"/>
    </source>
</evidence>
<dbReference type="CDD" id="cd05123">
    <property type="entry name" value="STKc_AGC"/>
    <property type="match status" value="1"/>
</dbReference>
<evidence type="ECO:0000259" key="10">
    <source>
        <dbReference type="PROSITE" id="PS50011"/>
    </source>
</evidence>
<evidence type="ECO:0000256" key="5">
    <source>
        <dbReference type="ARBA" id="ARBA00022777"/>
    </source>
</evidence>
<comment type="similarity">
    <text evidence="8">Belongs to the protein kinase superfamily.</text>
</comment>
<dbReference type="InterPro" id="IPR045270">
    <property type="entry name" value="STKc_AGC"/>
</dbReference>
<feature type="compositionally biased region" description="Basic and acidic residues" evidence="9">
    <location>
        <begin position="1"/>
        <end position="19"/>
    </location>
</feature>
<dbReference type="PROSITE" id="PS00107">
    <property type="entry name" value="PROTEIN_KINASE_ATP"/>
    <property type="match status" value="1"/>
</dbReference>
<dbReference type="PROSITE" id="PS51285">
    <property type="entry name" value="AGC_KINASE_CTER"/>
    <property type="match status" value="1"/>
</dbReference>
<keyword evidence="13" id="KW-1185">Reference proteome</keyword>
<proteinExistence type="inferred from homology"/>
<dbReference type="InterPro" id="IPR000719">
    <property type="entry name" value="Prot_kinase_dom"/>
</dbReference>
<feature type="domain" description="Protein kinase" evidence="10">
    <location>
        <begin position="95"/>
        <end position="395"/>
    </location>
</feature>
<feature type="compositionally biased region" description="Polar residues" evidence="9">
    <location>
        <begin position="33"/>
        <end position="45"/>
    </location>
</feature>
<dbReference type="GO" id="GO:0005524">
    <property type="term" value="F:ATP binding"/>
    <property type="evidence" value="ECO:0007669"/>
    <property type="project" value="UniProtKB-UniRule"/>
</dbReference>
<dbReference type="Gene3D" id="1.10.510.10">
    <property type="entry name" value="Transferase(Phosphotransferase) domain 1"/>
    <property type="match status" value="2"/>
</dbReference>
<evidence type="ECO:0000256" key="1">
    <source>
        <dbReference type="ARBA" id="ARBA00022527"/>
    </source>
</evidence>
<feature type="domain" description="AGC-kinase C-terminal" evidence="11">
    <location>
        <begin position="397"/>
        <end position="467"/>
    </location>
</feature>
<dbReference type="EMBL" id="CAKKNE010000006">
    <property type="protein sequence ID" value="CAH0379803.1"/>
    <property type="molecule type" value="Genomic_DNA"/>
</dbReference>
<accession>A0A8J2X458</accession>
<feature type="region of interest" description="Disordered" evidence="9">
    <location>
        <begin position="1"/>
        <end position="88"/>
    </location>
</feature>
<dbReference type="Proteomes" id="UP000789595">
    <property type="component" value="Unassembled WGS sequence"/>
</dbReference>
<evidence type="ECO:0000256" key="4">
    <source>
        <dbReference type="ARBA" id="ARBA00022741"/>
    </source>
</evidence>
<dbReference type="InterPro" id="IPR017441">
    <property type="entry name" value="Protein_kinase_ATP_BS"/>
</dbReference>
<dbReference type="GO" id="GO:0004674">
    <property type="term" value="F:protein serine/threonine kinase activity"/>
    <property type="evidence" value="ECO:0007669"/>
    <property type="project" value="UniProtKB-KW"/>
</dbReference>
<dbReference type="InterPro" id="IPR008271">
    <property type="entry name" value="Ser/Thr_kinase_AS"/>
</dbReference>
<dbReference type="InterPro" id="IPR000961">
    <property type="entry name" value="AGC-kinase_C"/>
</dbReference>
<keyword evidence="6 7" id="KW-0067">ATP-binding</keyword>
<dbReference type="Pfam" id="PF00069">
    <property type="entry name" value="Pkinase"/>
    <property type="match status" value="2"/>
</dbReference>